<feature type="coiled-coil region" evidence="1">
    <location>
        <begin position="327"/>
        <end position="404"/>
    </location>
</feature>
<evidence type="ECO:0000256" key="1">
    <source>
        <dbReference type="SAM" id="Coils"/>
    </source>
</evidence>
<reference evidence="2" key="1">
    <citation type="submission" date="2021-01" db="EMBL/GenBank/DDBJ databases">
        <authorList>
            <consortium name="Genoscope - CEA"/>
            <person name="William W."/>
        </authorList>
    </citation>
    <scope>NUCLEOTIDE SEQUENCE</scope>
</reference>
<dbReference type="EMBL" id="CAJJDN010000015">
    <property type="protein sequence ID" value="CAD8061236.1"/>
    <property type="molecule type" value="Genomic_DNA"/>
</dbReference>
<evidence type="ECO:0000313" key="3">
    <source>
        <dbReference type="Proteomes" id="UP000692954"/>
    </source>
</evidence>
<keyword evidence="1" id="KW-0175">Coiled coil</keyword>
<comment type="caution">
    <text evidence="2">The sequence shown here is derived from an EMBL/GenBank/DDBJ whole genome shotgun (WGS) entry which is preliminary data.</text>
</comment>
<name>A0A8S1L8W0_9CILI</name>
<keyword evidence="3" id="KW-1185">Reference proteome</keyword>
<proteinExistence type="predicted"/>
<evidence type="ECO:0000313" key="2">
    <source>
        <dbReference type="EMBL" id="CAD8061236.1"/>
    </source>
</evidence>
<dbReference type="OrthoDB" id="296727at2759"/>
<gene>
    <name evidence="2" type="ORF">PSON_ATCC_30995.1.T0150201</name>
</gene>
<accession>A0A8S1L8W0</accession>
<dbReference type="AlphaFoldDB" id="A0A8S1L8W0"/>
<organism evidence="2 3">
    <name type="scientific">Paramecium sonneborni</name>
    <dbReference type="NCBI Taxonomy" id="65129"/>
    <lineage>
        <taxon>Eukaryota</taxon>
        <taxon>Sar</taxon>
        <taxon>Alveolata</taxon>
        <taxon>Ciliophora</taxon>
        <taxon>Intramacronucleata</taxon>
        <taxon>Oligohymenophorea</taxon>
        <taxon>Peniculida</taxon>
        <taxon>Parameciidae</taxon>
        <taxon>Paramecium</taxon>
    </lineage>
</organism>
<protein>
    <submittedName>
        <fullName evidence="2">Uncharacterized protein</fullName>
    </submittedName>
</protein>
<dbReference type="Proteomes" id="UP000692954">
    <property type="component" value="Unassembled WGS sequence"/>
</dbReference>
<sequence>MNRLTTITHLSDKEQMLNQYELLIQEYRNQPDSINIIAICLNNIGALLNKNELLSKSIFRFVKQHMLKILPNALQFIIFINTAKIFNQMGLHSKAFLRAEKALQFYEKFAFNQLNQSEAILLINGYITLAKSYEMATFNDLAKIRTKSKLIQTGFKSTQIFYQNTKKLLVKYVGITHPLYKQIIGLSTQKSALLQRSCIFQTELNLNQFVYQKQTITRIMRLLDTLKNYIPKNYELQEIYSQTPQKGFSRLKTTNEDSINKGKFYRIKRISKIEDDQETTIETKKKRKSFKMASISNLEKIITNKVEQQVQLHFQKKQQEDQVSNSKIDLDQKYLIIQNEINKIEKEKYNYEKQGYEWRQQIKLLQEEINQLRSKIIDNEQVHLKEAKEQHFRHLEQIKHLNEQNQQLKLQMNKTFHHEKNYTTYNNSIDDHQYFYFTDNFTGQMIYIPLLHNISFIFKQDGILIEVQLLQQTLKLSAKINDKILNEFIEISQFQDFLQYTQYIHTLPYPIKYLNNFKTFIQYLIVPFVQIVTEQNETKIAIWPQPQGLLQEQQIIFLNENCQWWFHNIGLKWFRVIIYSQADFIFQLDIRYDEFTFQQYFKQENLDEYEMQEKEEILQYLSKLNSQQIQILESSKNSIHNTYYLPNIQILDKQKLICLINQQIKYIEQFLNQQNINSIQQIRKNNSLEIQLISIQFNENKSQIQAVLLEEGKCMVRLRNCFLSYAPQNKQINADGYFEITNQFLKQRYGITFENLLRNEDKIYFYEKLLESFTLQIFQKPFEDDDDELFKQNGILLRELNFGGTNKIFYDSNNYKIPINFSLIGANDIPQFVRIDLYNEESIEQHCILLNITEEYWIRPVVTQVKQQEKKKKQQKYNKEFKVAGQYYLSQILQQFGWFILEHHIYMNDDKQLYIQRLDNQIGKLEQYINMKSVSELIK</sequence>